<organism evidence="4 5">
    <name type="scientific">Fusarium oxysporum (strain Fo5176)</name>
    <name type="common">Fusarium vascular wilt</name>
    <dbReference type="NCBI Taxonomy" id="660025"/>
    <lineage>
        <taxon>Eukaryota</taxon>
        <taxon>Fungi</taxon>
        <taxon>Dikarya</taxon>
        <taxon>Ascomycota</taxon>
        <taxon>Pezizomycotina</taxon>
        <taxon>Sordariomycetes</taxon>
        <taxon>Hypocreomycetidae</taxon>
        <taxon>Hypocreales</taxon>
        <taxon>Nectriaceae</taxon>
        <taxon>Fusarium</taxon>
        <taxon>Fusarium oxysporum species complex</taxon>
    </lineage>
</organism>
<protein>
    <submittedName>
        <fullName evidence="4">Uncharacterized protein</fullName>
    </submittedName>
</protein>
<dbReference type="AlphaFoldDB" id="A0A0D2YKH6"/>
<dbReference type="Gene3D" id="3.40.640.10">
    <property type="entry name" value="Type I PLP-dependent aspartate aminotransferase-like (Major domain)"/>
    <property type="match status" value="1"/>
</dbReference>
<dbReference type="GO" id="GO:0030170">
    <property type="term" value="F:pyridoxal phosphate binding"/>
    <property type="evidence" value="ECO:0007669"/>
    <property type="project" value="InterPro"/>
</dbReference>
<dbReference type="InterPro" id="IPR011051">
    <property type="entry name" value="RmlC_Cupin_sf"/>
</dbReference>
<evidence type="ECO:0000256" key="3">
    <source>
        <dbReference type="RuleBase" id="RU003560"/>
    </source>
</evidence>
<dbReference type="SUPFAM" id="SSF51182">
    <property type="entry name" value="RmlC-like cupins"/>
    <property type="match status" value="1"/>
</dbReference>
<gene>
    <name evidence="4" type="primary">28958005</name>
</gene>
<reference evidence="5" key="1">
    <citation type="journal article" date="2012" name="Mol. Plant Microbe Interact.">
        <title>A highly conserved effector in Fusarium oxysporum is required for full virulence on Arabidopsis.</title>
        <authorList>
            <person name="Thatcher L.F."/>
            <person name="Gardiner D.M."/>
            <person name="Kazan K."/>
            <person name="Manners J."/>
        </authorList>
    </citation>
    <scope>NUCLEOTIDE SEQUENCE [LARGE SCALE GENOMIC DNA]</scope>
    <source>
        <strain evidence="5">Fo5176</strain>
    </source>
</reference>
<dbReference type="SUPFAM" id="SSF53383">
    <property type="entry name" value="PLP-dependent transferases"/>
    <property type="match status" value="1"/>
</dbReference>
<evidence type="ECO:0000313" key="5">
    <source>
        <dbReference type="Proteomes" id="UP000002489"/>
    </source>
</evidence>
<accession>A0A0D2YKH6</accession>
<comment type="cofactor">
    <cofactor evidence="1">
        <name>pyridoxal 5'-phosphate</name>
        <dbReference type="ChEBI" id="CHEBI:597326"/>
    </cofactor>
</comment>
<dbReference type="EnsemblFungi" id="FOXG_17214T0">
    <property type="protein sequence ID" value="FOXG_17214P0"/>
    <property type="gene ID" value="FOXG_17214"/>
</dbReference>
<comment type="similarity">
    <text evidence="3">Belongs to the class-III pyridoxal-phosphate-dependent aminotransferase family.</text>
</comment>
<dbReference type="Pfam" id="PF00202">
    <property type="entry name" value="Aminotran_3"/>
    <property type="match status" value="2"/>
</dbReference>
<proteinExistence type="inferred from homology"/>
<dbReference type="Gene3D" id="3.90.1150.10">
    <property type="entry name" value="Aspartate Aminotransferase, domain 1"/>
    <property type="match status" value="1"/>
</dbReference>
<dbReference type="InterPro" id="IPR005814">
    <property type="entry name" value="Aminotrans_3"/>
</dbReference>
<keyword evidence="2 3" id="KW-0663">Pyridoxal phosphate</keyword>
<dbReference type="InterPro" id="IPR015424">
    <property type="entry name" value="PyrdxlP-dep_Trfase"/>
</dbReference>
<dbReference type="InterPro" id="IPR015421">
    <property type="entry name" value="PyrdxlP-dep_Trfase_major"/>
</dbReference>
<dbReference type="InterPro" id="IPR014710">
    <property type="entry name" value="RmlC-like_jellyroll"/>
</dbReference>
<dbReference type="GO" id="GO:0008483">
    <property type="term" value="F:transaminase activity"/>
    <property type="evidence" value="ECO:0007669"/>
    <property type="project" value="InterPro"/>
</dbReference>
<sequence length="542" mass="58256">MPPSIAVFHDIPNIVPKIYDGPGTYSDLVGTERNENPLVTGVWDILDFDEPTPAAIAETDEAKYVVRGEAVIKNEWTGETHELKPGSLLWIPVGAKVSIISSRNCKTVYFEAREIVQIQHENVQDDGADLATKLDRLVANFVDQNPSSKQATARASQSLPGGSTRAVLDAEPFPLVIQSGKGSTLTSIDGNTYIDFVSDFTAGLFGHSNPEIQQAVVKAAHNGFSLGAITELEAQLGESIKVRFPSIDLVRFCNSGTEANVYAIGTALAYSGRKKVLVFDHAYHGGLVSFGAIPNELNIPYDFIVGTYGDIEKTRNVLSFDIGAIIVEPMQSAGGMRPASKDFLRFLREAASTIGAVLIFDEVVTSRLDFHGLQGTLDIKPDMTTLGKYLGGGLPFGAFGGRKEIMEQYNPKSDSAKKLSHSGTFNNNIFTMTAAVAASKIVTKNAIDRINTLGDQVRAGITSIVEAAGKAGSIVAIGVGSCVGIYFAGDNGDVLRELCFFYLLSKGIWMGRRGFLALNFAHDDASVSQFLEAFKGFLSLAF</sequence>
<dbReference type="VEuPathDB" id="FungiDB:FOXG_17214"/>
<dbReference type="Proteomes" id="UP000002489">
    <property type="component" value="Unassembled WGS sequence"/>
</dbReference>
<dbReference type="PANTHER" id="PTHR43713">
    <property type="entry name" value="GLUTAMATE-1-SEMIALDEHYDE 2,1-AMINOMUTASE"/>
    <property type="match status" value="1"/>
</dbReference>
<dbReference type="InterPro" id="IPR015422">
    <property type="entry name" value="PyrdxlP-dep_Trfase_small"/>
</dbReference>
<name>A0A0D2YKH6_FUSOF</name>
<dbReference type="PANTHER" id="PTHR43713:SF3">
    <property type="entry name" value="GLUTAMATE-1-SEMIALDEHYDE 2,1-AMINOMUTASE 1, CHLOROPLASTIC-RELATED"/>
    <property type="match status" value="1"/>
</dbReference>
<evidence type="ECO:0000256" key="1">
    <source>
        <dbReference type="ARBA" id="ARBA00001933"/>
    </source>
</evidence>
<evidence type="ECO:0000313" key="4">
    <source>
        <dbReference type="EnsemblFungi" id="FOXG_17214P0"/>
    </source>
</evidence>
<dbReference type="STRING" id="426428.A0A0D2YKH6"/>
<dbReference type="Gene3D" id="2.60.120.10">
    <property type="entry name" value="Jelly Rolls"/>
    <property type="match status" value="1"/>
</dbReference>
<evidence type="ECO:0000256" key="2">
    <source>
        <dbReference type="ARBA" id="ARBA00022898"/>
    </source>
</evidence>
<reference evidence="4" key="2">
    <citation type="submission" date="2025-08" db="UniProtKB">
        <authorList>
            <consortium name="EnsemblFungi"/>
        </authorList>
    </citation>
    <scope>IDENTIFICATION</scope>
    <source>
        <strain evidence="4">4287 / CBS 123668 / FGSC 9935 / NRRL 34936</strain>
    </source>
</reference>